<reference evidence="3 4" key="1">
    <citation type="journal article" date="2023" name="Sci. Data">
        <title>Genome assembly of the Korean intertidal mud-creeper Batillaria attramentaria.</title>
        <authorList>
            <person name="Patra A.K."/>
            <person name="Ho P.T."/>
            <person name="Jun S."/>
            <person name="Lee S.J."/>
            <person name="Kim Y."/>
            <person name="Won Y.J."/>
        </authorList>
    </citation>
    <scope>NUCLEOTIDE SEQUENCE [LARGE SCALE GENOMIC DNA]</scope>
    <source>
        <strain evidence="3">Wonlab-2016</strain>
    </source>
</reference>
<dbReference type="Proteomes" id="UP001519460">
    <property type="component" value="Unassembled WGS sequence"/>
</dbReference>
<protein>
    <submittedName>
        <fullName evidence="3">Uncharacterized protein</fullName>
    </submittedName>
</protein>
<dbReference type="EMBL" id="JACVVK020000683">
    <property type="protein sequence ID" value="KAK7456538.1"/>
    <property type="molecule type" value="Genomic_DNA"/>
</dbReference>
<keyword evidence="2" id="KW-1133">Transmembrane helix</keyword>
<organism evidence="3 4">
    <name type="scientific">Batillaria attramentaria</name>
    <dbReference type="NCBI Taxonomy" id="370345"/>
    <lineage>
        <taxon>Eukaryota</taxon>
        <taxon>Metazoa</taxon>
        <taxon>Spiralia</taxon>
        <taxon>Lophotrochozoa</taxon>
        <taxon>Mollusca</taxon>
        <taxon>Gastropoda</taxon>
        <taxon>Caenogastropoda</taxon>
        <taxon>Sorbeoconcha</taxon>
        <taxon>Cerithioidea</taxon>
        <taxon>Batillariidae</taxon>
        <taxon>Batillaria</taxon>
    </lineage>
</organism>
<comment type="caution">
    <text evidence="3">The sequence shown here is derived from an EMBL/GenBank/DDBJ whole genome shotgun (WGS) entry which is preliminary data.</text>
</comment>
<feature type="region of interest" description="Disordered" evidence="1">
    <location>
        <begin position="89"/>
        <end position="193"/>
    </location>
</feature>
<accession>A0ABD0J3H6</accession>
<proteinExistence type="predicted"/>
<evidence type="ECO:0000256" key="2">
    <source>
        <dbReference type="SAM" id="Phobius"/>
    </source>
</evidence>
<feature type="non-terminal residue" evidence="3">
    <location>
        <position position="193"/>
    </location>
</feature>
<gene>
    <name evidence="3" type="ORF">BaRGS_00039359</name>
</gene>
<sequence length="193" mass="20761">MGILEVGTGLKFTAIVVGCILALIGIGCTIKRCVDCCLRCRRKYRKGGRQEERENRGLGVREEDMIGFYHLRTQFLPRMAVHNPATLTARGNNSHSRVSRVTGARATSATVGNNSHSHVSRVTGQTSAAMGNNSRSRREVSRVTGPGTASSTRTDVAVVDNGNLPPPYSSVVTSQNSRRTSLPSYDEVVGNSA</sequence>
<feature type="transmembrane region" description="Helical" evidence="2">
    <location>
        <begin position="12"/>
        <end position="34"/>
    </location>
</feature>
<keyword evidence="2" id="KW-0472">Membrane</keyword>
<evidence type="ECO:0000313" key="4">
    <source>
        <dbReference type="Proteomes" id="UP001519460"/>
    </source>
</evidence>
<keyword evidence="2" id="KW-0812">Transmembrane</keyword>
<dbReference type="AlphaFoldDB" id="A0ABD0J3H6"/>
<name>A0ABD0J3H6_9CAEN</name>
<evidence type="ECO:0000313" key="3">
    <source>
        <dbReference type="EMBL" id="KAK7456538.1"/>
    </source>
</evidence>
<feature type="compositionally biased region" description="Polar residues" evidence="1">
    <location>
        <begin position="170"/>
        <end position="183"/>
    </location>
</feature>
<keyword evidence="4" id="KW-1185">Reference proteome</keyword>
<feature type="compositionally biased region" description="Polar residues" evidence="1">
    <location>
        <begin position="105"/>
        <end position="133"/>
    </location>
</feature>
<evidence type="ECO:0000256" key="1">
    <source>
        <dbReference type="SAM" id="MobiDB-lite"/>
    </source>
</evidence>